<dbReference type="GO" id="GO:0003964">
    <property type="term" value="F:RNA-directed DNA polymerase activity"/>
    <property type="evidence" value="ECO:0007669"/>
    <property type="project" value="UniProtKB-KW"/>
</dbReference>
<protein>
    <submittedName>
        <fullName evidence="2">Reverse transcriptase</fullName>
    </submittedName>
</protein>
<dbReference type="InterPro" id="IPR051320">
    <property type="entry name" value="Viral_Replic_Matur_Polypro"/>
</dbReference>
<name>A0A2P4YEK2_9STRA</name>
<sequence length="271" mass="30499">MPYLRQLTELCVVLTWVTAYQAASWANSTKIPETTSPWASPIVIVLKKNGVDIRLCIDYRKVNAITMIMEYAMPLVDDILSELEKYLWFCSCGQRLLGCDDDQPSSAHLGASRRISAFVCALGHFECLRMPFGLKNVSREENDGQDMRKVIVDPVKGPDHRFQQFLQTHFATNAPMIYQRMIDKALWGYVQPKDGWSVFARRIGRAEEVATTQRQSQGGDPTQSPCSLTKFATDNCGEMVLRNRKIAGVLLYTLPELPTNGGGTPIFREVT</sequence>
<dbReference type="Gene3D" id="3.10.10.10">
    <property type="entry name" value="HIV Type 1 Reverse Transcriptase, subunit A, domain 1"/>
    <property type="match status" value="1"/>
</dbReference>
<dbReference type="InterPro" id="IPR043502">
    <property type="entry name" value="DNA/RNA_pol_sf"/>
</dbReference>
<dbReference type="Proteomes" id="UP000237271">
    <property type="component" value="Unassembled WGS sequence"/>
</dbReference>
<dbReference type="SUPFAM" id="SSF56672">
    <property type="entry name" value="DNA/RNA polymerases"/>
    <property type="match status" value="1"/>
</dbReference>
<dbReference type="CDD" id="cd01647">
    <property type="entry name" value="RT_LTR"/>
    <property type="match status" value="1"/>
</dbReference>
<comment type="caution">
    <text evidence="2">The sequence shown here is derived from an EMBL/GenBank/DDBJ whole genome shotgun (WGS) entry which is preliminary data.</text>
</comment>
<dbReference type="OrthoDB" id="146335at2759"/>
<keyword evidence="2" id="KW-0695">RNA-directed DNA polymerase</keyword>
<dbReference type="PANTHER" id="PTHR33064">
    <property type="entry name" value="POL PROTEIN"/>
    <property type="match status" value="1"/>
</dbReference>
<keyword evidence="2" id="KW-0548">Nucleotidyltransferase</keyword>
<reference evidence="2 3" key="1">
    <citation type="journal article" date="2017" name="Genome Biol. Evol.">
        <title>Phytophthora megakarya and P. palmivora, closely related causal agents of cacao black pod rot, underwent increases in genome sizes and gene numbers by different mechanisms.</title>
        <authorList>
            <person name="Ali S.S."/>
            <person name="Shao J."/>
            <person name="Lary D.J."/>
            <person name="Kronmiller B."/>
            <person name="Shen D."/>
            <person name="Strem M.D."/>
            <person name="Amoako-Attah I."/>
            <person name="Akrofi A.Y."/>
            <person name="Begoude B.A."/>
            <person name="Ten Hoopen G.M."/>
            <person name="Coulibaly K."/>
            <person name="Kebe B.I."/>
            <person name="Melnick R.L."/>
            <person name="Guiltinan M.J."/>
            <person name="Tyler B.M."/>
            <person name="Meinhardt L.W."/>
            <person name="Bailey B.A."/>
        </authorList>
    </citation>
    <scope>NUCLEOTIDE SEQUENCE [LARGE SCALE GENOMIC DNA]</scope>
    <source>
        <strain evidence="3">sbr112.9</strain>
    </source>
</reference>
<feature type="chain" id="PRO_5015193556" evidence="1">
    <location>
        <begin position="23"/>
        <end position="271"/>
    </location>
</feature>
<feature type="signal peptide" evidence="1">
    <location>
        <begin position="1"/>
        <end position="22"/>
    </location>
</feature>
<proteinExistence type="predicted"/>
<organism evidence="2 3">
    <name type="scientific">Phytophthora palmivora</name>
    <dbReference type="NCBI Taxonomy" id="4796"/>
    <lineage>
        <taxon>Eukaryota</taxon>
        <taxon>Sar</taxon>
        <taxon>Stramenopiles</taxon>
        <taxon>Oomycota</taxon>
        <taxon>Peronosporomycetes</taxon>
        <taxon>Peronosporales</taxon>
        <taxon>Peronosporaceae</taxon>
        <taxon>Phytophthora</taxon>
    </lineage>
</organism>
<evidence type="ECO:0000256" key="1">
    <source>
        <dbReference type="SAM" id="SignalP"/>
    </source>
</evidence>
<dbReference type="AlphaFoldDB" id="A0A2P4YEK2"/>
<gene>
    <name evidence="2" type="ORF">PHPALM_6563</name>
</gene>
<accession>A0A2P4YEK2</accession>
<evidence type="ECO:0000313" key="2">
    <source>
        <dbReference type="EMBL" id="POM76224.1"/>
    </source>
</evidence>
<dbReference type="EMBL" id="NCKW01003498">
    <property type="protein sequence ID" value="POM76224.1"/>
    <property type="molecule type" value="Genomic_DNA"/>
</dbReference>
<keyword evidence="2" id="KW-0808">Transferase</keyword>
<keyword evidence="1" id="KW-0732">Signal</keyword>
<keyword evidence="3" id="KW-1185">Reference proteome</keyword>
<dbReference type="PANTHER" id="PTHR33064:SF37">
    <property type="entry name" value="RIBONUCLEASE H"/>
    <property type="match status" value="1"/>
</dbReference>
<evidence type="ECO:0000313" key="3">
    <source>
        <dbReference type="Proteomes" id="UP000237271"/>
    </source>
</evidence>